<feature type="non-terminal residue" evidence="1">
    <location>
        <position position="88"/>
    </location>
</feature>
<dbReference type="AlphaFoldDB" id="A0ABD0RQD9"/>
<evidence type="ECO:0000313" key="1">
    <source>
        <dbReference type="EMBL" id="KAL0200679.1"/>
    </source>
</evidence>
<protein>
    <submittedName>
        <fullName evidence="1">Uncharacterized protein</fullName>
    </submittedName>
</protein>
<dbReference type="EMBL" id="JAMKFB020000002">
    <property type="protein sequence ID" value="KAL0200679.1"/>
    <property type="molecule type" value="Genomic_DNA"/>
</dbReference>
<name>A0ABD0RQD9_CIRMR</name>
<keyword evidence="2" id="KW-1185">Reference proteome</keyword>
<feature type="non-terminal residue" evidence="1">
    <location>
        <position position="1"/>
    </location>
</feature>
<gene>
    <name evidence="1" type="ORF">M9458_003866</name>
</gene>
<dbReference type="Proteomes" id="UP001529510">
    <property type="component" value="Unassembled WGS sequence"/>
</dbReference>
<reference evidence="1 2" key="1">
    <citation type="submission" date="2024-05" db="EMBL/GenBank/DDBJ databases">
        <title>Genome sequencing and assembly of Indian major carp, Cirrhinus mrigala (Hamilton, 1822).</title>
        <authorList>
            <person name="Mohindra V."/>
            <person name="Chowdhury L.M."/>
            <person name="Lal K."/>
            <person name="Jena J.K."/>
        </authorList>
    </citation>
    <scope>NUCLEOTIDE SEQUENCE [LARGE SCALE GENOMIC DNA]</scope>
    <source>
        <strain evidence="1">CM1030</strain>
        <tissue evidence="1">Blood</tissue>
    </source>
</reference>
<comment type="caution">
    <text evidence="1">The sequence shown here is derived from an EMBL/GenBank/DDBJ whole genome shotgun (WGS) entry which is preliminary data.</text>
</comment>
<sequence>GMQRKMSKSEKAMLERYKLVVVRMSLYLVTTKMVMRFPVTPTKKKSTQVTVTPVSTGMGKMLTGCSNPQYVALSSQLQLKEQLDRFVQ</sequence>
<proteinExistence type="predicted"/>
<accession>A0ABD0RQD9</accession>
<organism evidence="1 2">
    <name type="scientific">Cirrhinus mrigala</name>
    <name type="common">Mrigala</name>
    <dbReference type="NCBI Taxonomy" id="683832"/>
    <lineage>
        <taxon>Eukaryota</taxon>
        <taxon>Metazoa</taxon>
        <taxon>Chordata</taxon>
        <taxon>Craniata</taxon>
        <taxon>Vertebrata</taxon>
        <taxon>Euteleostomi</taxon>
        <taxon>Actinopterygii</taxon>
        <taxon>Neopterygii</taxon>
        <taxon>Teleostei</taxon>
        <taxon>Ostariophysi</taxon>
        <taxon>Cypriniformes</taxon>
        <taxon>Cyprinidae</taxon>
        <taxon>Labeoninae</taxon>
        <taxon>Labeonini</taxon>
        <taxon>Cirrhinus</taxon>
    </lineage>
</organism>
<evidence type="ECO:0000313" key="2">
    <source>
        <dbReference type="Proteomes" id="UP001529510"/>
    </source>
</evidence>